<evidence type="ECO:0000256" key="4">
    <source>
        <dbReference type="ARBA" id="ARBA00022989"/>
    </source>
</evidence>
<reference evidence="8 9" key="1">
    <citation type="submission" date="2015-10" db="EMBL/GenBank/DDBJ databases">
        <title>Conservation of the essential genome among Caulobacter and Brevundimonas species.</title>
        <authorList>
            <person name="Scott D."/>
            <person name="Ely B."/>
        </authorList>
    </citation>
    <scope>NUCLEOTIDE SEQUENCE [LARGE SCALE GENOMIC DNA]</scope>
    <source>
        <strain evidence="8 9">CB4</strain>
    </source>
</reference>
<accession>A0A0P0NZP9</accession>
<dbReference type="AlphaFoldDB" id="A0A0P0NZP9"/>
<dbReference type="InterPro" id="IPR013525">
    <property type="entry name" value="ABC2_TM"/>
</dbReference>
<proteinExistence type="predicted"/>
<dbReference type="Proteomes" id="UP000056905">
    <property type="component" value="Chromosome"/>
</dbReference>
<feature type="transmembrane region" description="Helical" evidence="6">
    <location>
        <begin position="321"/>
        <end position="341"/>
    </location>
</feature>
<evidence type="ECO:0000256" key="3">
    <source>
        <dbReference type="ARBA" id="ARBA00022692"/>
    </source>
</evidence>
<feature type="transmembrane region" description="Helical" evidence="6">
    <location>
        <begin position="257"/>
        <end position="281"/>
    </location>
</feature>
<evidence type="ECO:0000256" key="1">
    <source>
        <dbReference type="ARBA" id="ARBA00004651"/>
    </source>
</evidence>
<keyword evidence="3 6" id="KW-0812">Transmembrane</keyword>
<keyword evidence="9" id="KW-1185">Reference proteome</keyword>
<feature type="transmembrane region" description="Helical" evidence="6">
    <location>
        <begin position="287"/>
        <end position="309"/>
    </location>
</feature>
<keyword evidence="2" id="KW-1003">Cell membrane</keyword>
<dbReference type="PANTHER" id="PTHR30294:SF38">
    <property type="entry name" value="TRANSPORT PERMEASE PROTEIN"/>
    <property type="match status" value="1"/>
</dbReference>
<dbReference type="GO" id="GO:0140359">
    <property type="term" value="F:ABC-type transporter activity"/>
    <property type="evidence" value="ECO:0007669"/>
    <property type="project" value="InterPro"/>
</dbReference>
<dbReference type="PANTHER" id="PTHR30294">
    <property type="entry name" value="MEMBRANE COMPONENT OF ABC TRANSPORTER YHHJ-RELATED"/>
    <property type="match status" value="1"/>
</dbReference>
<evidence type="ECO:0000313" key="8">
    <source>
        <dbReference type="EMBL" id="ALL13695.1"/>
    </source>
</evidence>
<name>A0A0P0NZP9_9CAUL</name>
<comment type="subcellular location">
    <subcellularLocation>
        <location evidence="1">Cell membrane</location>
        <topology evidence="1">Multi-pass membrane protein</topology>
    </subcellularLocation>
</comment>
<dbReference type="EMBL" id="CP013002">
    <property type="protein sequence ID" value="ALL13695.1"/>
    <property type="molecule type" value="Genomic_DNA"/>
</dbReference>
<feature type="domain" description="ABC-2 type transporter transmembrane" evidence="7">
    <location>
        <begin position="24"/>
        <end position="393"/>
    </location>
</feature>
<gene>
    <name evidence="8" type="ORF">AQ619_10265</name>
</gene>
<dbReference type="RefSeq" id="WP_062146967.1">
    <property type="nucleotide sequence ID" value="NZ_CP013002.1"/>
</dbReference>
<evidence type="ECO:0000256" key="2">
    <source>
        <dbReference type="ARBA" id="ARBA00022475"/>
    </source>
</evidence>
<feature type="transmembrane region" description="Helical" evidence="6">
    <location>
        <begin position="207"/>
        <end position="231"/>
    </location>
</feature>
<evidence type="ECO:0000313" key="9">
    <source>
        <dbReference type="Proteomes" id="UP000056905"/>
    </source>
</evidence>
<dbReference type="GO" id="GO:0005886">
    <property type="term" value="C:plasma membrane"/>
    <property type="evidence" value="ECO:0007669"/>
    <property type="project" value="UniProtKB-SubCell"/>
</dbReference>
<organism evidence="8 9">
    <name type="scientific">Caulobacter henricii</name>
    <dbReference type="NCBI Taxonomy" id="69395"/>
    <lineage>
        <taxon>Bacteria</taxon>
        <taxon>Pseudomonadati</taxon>
        <taxon>Pseudomonadota</taxon>
        <taxon>Alphaproteobacteria</taxon>
        <taxon>Caulobacterales</taxon>
        <taxon>Caulobacteraceae</taxon>
        <taxon>Caulobacter</taxon>
    </lineage>
</organism>
<feature type="transmembrane region" description="Helical" evidence="6">
    <location>
        <begin position="376"/>
        <end position="397"/>
    </location>
</feature>
<evidence type="ECO:0000259" key="7">
    <source>
        <dbReference type="Pfam" id="PF12698"/>
    </source>
</evidence>
<dbReference type="InterPro" id="IPR051449">
    <property type="entry name" value="ABC-2_transporter_component"/>
</dbReference>
<dbReference type="STRING" id="69395.AQ619_10265"/>
<protein>
    <submittedName>
        <fullName evidence="8">ABC transporter</fullName>
    </submittedName>
</protein>
<keyword evidence="4 6" id="KW-1133">Transmembrane helix</keyword>
<sequence>MIRLEMTLAMVRVMALELWRDRAALVMTFLLPPLVFLIFSSVFAGATGEDIKPKLAMVDLARTETSGRVAGALLASSEIRAEAVAPATVEAVRALVKSGQADVGLVIRADPAGPGRPFLIIADPARAVAAPLTQARMQQAMARAAPDAVLRRSVDQLAPVLTPLTPAQSARLDAAAAALKVKPPAVTGGDLFDREDLLGAKKGGATIAYYGGAVMILFALFSAMQGALGLMDERRTGVADRLLAGVAGMGPVVTGKFVFLVGQGIVQATAIFATAQIVYGVAVLEHFGLWLPTTLAAAVCAAGLALGLVSVCRTREQAQMLSTFVILVLAAIGGSMVPRFLMPAWLQTVGWFTPHAWVIDAYQGVLWRDAPLSQVYRAWGVLTAAGLGGLALAQTLVRLSRR</sequence>
<keyword evidence="5 6" id="KW-0472">Membrane</keyword>
<evidence type="ECO:0000256" key="5">
    <source>
        <dbReference type="ARBA" id="ARBA00023136"/>
    </source>
</evidence>
<dbReference type="OrthoDB" id="3078158at2"/>
<dbReference type="KEGG" id="chq:AQ619_10265"/>
<evidence type="ECO:0000256" key="6">
    <source>
        <dbReference type="SAM" id="Phobius"/>
    </source>
</evidence>
<dbReference type="Pfam" id="PF12698">
    <property type="entry name" value="ABC2_membrane_3"/>
    <property type="match status" value="1"/>
</dbReference>